<proteinExistence type="predicted"/>
<protein>
    <submittedName>
        <fullName evidence="1">Uncharacterized protein</fullName>
    </submittedName>
</protein>
<reference evidence="1 2" key="1">
    <citation type="journal article" date="2019" name="Int. J. Syst. Evol. Microbiol.">
        <title>The Global Catalogue of Microorganisms (GCM) 10K type strain sequencing project: providing services to taxonomists for standard genome sequencing and annotation.</title>
        <authorList>
            <consortium name="The Broad Institute Genomics Platform"/>
            <consortium name="The Broad Institute Genome Sequencing Center for Infectious Disease"/>
            <person name="Wu L."/>
            <person name="Ma J."/>
        </authorList>
    </citation>
    <scope>NUCLEOTIDE SEQUENCE [LARGE SCALE GENOMIC DNA]</scope>
    <source>
        <strain evidence="1 2">JCM 6486</strain>
    </source>
</reference>
<keyword evidence="2" id="KW-1185">Reference proteome</keyword>
<evidence type="ECO:0000313" key="1">
    <source>
        <dbReference type="EMBL" id="GAA0864936.1"/>
    </source>
</evidence>
<dbReference type="RefSeq" id="WP_346045596.1">
    <property type="nucleotide sequence ID" value="NZ_BAAACP010000012.1"/>
</dbReference>
<name>A0ABN1M7I6_9FIRM</name>
<comment type="caution">
    <text evidence="1">The sequence shown here is derived from an EMBL/GenBank/DDBJ whole genome shotgun (WGS) entry which is preliminary data.</text>
</comment>
<dbReference type="Proteomes" id="UP001400965">
    <property type="component" value="Unassembled WGS sequence"/>
</dbReference>
<gene>
    <name evidence="1" type="ORF">GCM10008917_20350</name>
</gene>
<organism evidence="1 2">
    <name type="scientific">Paraclostridium tenue</name>
    <dbReference type="NCBI Taxonomy" id="1737"/>
    <lineage>
        <taxon>Bacteria</taxon>
        <taxon>Bacillati</taxon>
        <taxon>Bacillota</taxon>
        <taxon>Clostridia</taxon>
        <taxon>Peptostreptococcales</taxon>
        <taxon>Peptostreptococcaceae</taxon>
        <taxon>Paraclostridium</taxon>
    </lineage>
</organism>
<evidence type="ECO:0000313" key="2">
    <source>
        <dbReference type="Proteomes" id="UP001400965"/>
    </source>
</evidence>
<accession>A0ABN1M7I6</accession>
<dbReference type="SUPFAM" id="SSF82171">
    <property type="entry name" value="DPP6 N-terminal domain-like"/>
    <property type="match status" value="1"/>
</dbReference>
<sequence>MKKKWILVVILLLIVLINPNKIGNLSNILNKKSVELENIKKVNINKNSNYVEYNKNLVYYDGNSLKSINSSGKEIFDVAFSQKNLKLDSNRFIDILDKDRNIVYSVDKEGKVVVKKSMNKDGLLYKSIDNDSYVYAYKKDNKNIVNIYDYEFKLVKSINEKGIVTDIGYSDKGIYVVSINTEDKLKSTINCYDYNGNLKNTKSIDNSVILDLIIYKNDIYIIEKDKISKVNNELKTVEEFKVKDIKHYSNIYKNSIYIIENDNKIKYIDKGIEDIKIYIENLKGIVNIKDSFIMYSDNKIMNNKGTELKTFDENIKKVLFIPDNMLVVELESCIQIINLKS</sequence>
<dbReference type="EMBL" id="BAAACP010000012">
    <property type="protein sequence ID" value="GAA0864936.1"/>
    <property type="molecule type" value="Genomic_DNA"/>
</dbReference>